<feature type="region of interest" description="Disordered" evidence="4">
    <location>
        <begin position="1149"/>
        <end position="1201"/>
    </location>
</feature>
<dbReference type="Proteomes" id="UP000319160">
    <property type="component" value="Unassembled WGS sequence"/>
</dbReference>
<keyword evidence="1" id="KW-0677">Repeat</keyword>
<feature type="repeat" description="ANK" evidence="3">
    <location>
        <begin position="991"/>
        <end position="1023"/>
    </location>
</feature>
<reference evidence="6" key="1">
    <citation type="submission" date="2019-06" db="EMBL/GenBank/DDBJ databases">
        <title>Draft genome sequence of the griseofulvin-producing fungus Xylaria cubensis strain G536.</title>
        <authorList>
            <person name="Mead M.E."/>
            <person name="Raja H.A."/>
            <person name="Steenwyk J.L."/>
            <person name="Knowles S.L."/>
            <person name="Oberlies N.H."/>
            <person name="Rokas A."/>
        </authorList>
    </citation>
    <scope>NUCLEOTIDE SEQUENCE [LARGE SCALE GENOMIC DNA]</scope>
    <source>
        <strain evidence="6">G536</strain>
    </source>
</reference>
<dbReference type="InterPro" id="IPR036770">
    <property type="entry name" value="Ankyrin_rpt-contain_sf"/>
</dbReference>
<dbReference type="STRING" id="2512241.A0A553HSP7"/>
<dbReference type="PANTHER" id="PTHR24198:SF165">
    <property type="entry name" value="ANKYRIN REPEAT-CONTAINING PROTEIN-RELATED"/>
    <property type="match status" value="1"/>
</dbReference>
<proteinExistence type="predicted"/>
<gene>
    <name evidence="5" type="ORF">FHL15_008159</name>
</gene>
<protein>
    <submittedName>
        <fullName evidence="5">Uncharacterized protein</fullName>
    </submittedName>
</protein>
<feature type="repeat" description="ANK" evidence="3">
    <location>
        <begin position="956"/>
        <end position="988"/>
    </location>
</feature>
<evidence type="ECO:0000256" key="1">
    <source>
        <dbReference type="ARBA" id="ARBA00022737"/>
    </source>
</evidence>
<name>A0A553HSP7_9PEZI</name>
<keyword evidence="2 3" id="KW-0040">ANK repeat</keyword>
<dbReference type="SUPFAM" id="SSF48403">
    <property type="entry name" value="Ankyrin repeat"/>
    <property type="match status" value="2"/>
</dbReference>
<dbReference type="OrthoDB" id="539213at2759"/>
<dbReference type="Gene3D" id="1.25.40.20">
    <property type="entry name" value="Ankyrin repeat-containing domain"/>
    <property type="match status" value="3"/>
</dbReference>
<evidence type="ECO:0000313" key="6">
    <source>
        <dbReference type="Proteomes" id="UP000319160"/>
    </source>
</evidence>
<dbReference type="Pfam" id="PF12796">
    <property type="entry name" value="Ank_2"/>
    <property type="match status" value="2"/>
</dbReference>
<evidence type="ECO:0000256" key="3">
    <source>
        <dbReference type="PROSITE-ProRule" id="PRU00023"/>
    </source>
</evidence>
<evidence type="ECO:0000256" key="4">
    <source>
        <dbReference type="SAM" id="MobiDB-lite"/>
    </source>
</evidence>
<evidence type="ECO:0000256" key="2">
    <source>
        <dbReference type="ARBA" id="ARBA00023043"/>
    </source>
</evidence>
<evidence type="ECO:0000313" key="5">
    <source>
        <dbReference type="EMBL" id="TRX90954.1"/>
    </source>
</evidence>
<dbReference type="EMBL" id="VFLP01000050">
    <property type="protein sequence ID" value="TRX90954.1"/>
    <property type="molecule type" value="Genomic_DNA"/>
</dbReference>
<feature type="repeat" description="ANK" evidence="3">
    <location>
        <begin position="1026"/>
        <end position="1058"/>
    </location>
</feature>
<accession>A0A553HSP7</accession>
<dbReference type="AlphaFoldDB" id="A0A553HSP7"/>
<dbReference type="InterPro" id="IPR002110">
    <property type="entry name" value="Ankyrin_rpt"/>
</dbReference>
<dbReference type="SMART" id="SM00248">
    <property type="entry name" value="ANK"/>
    <property type="match status" value="12"/>
</dbReference>
<organism evidence="5 6">
    <name type="scientific">Xylaria flabelliformis</name>
    <dbReference type="NCBI Taxonomy" id="2512241"/>
    <lineage>
        <taxon>Eukaryota</taxon>
        <taxon>Fungi</taxon>
        <taxon>Dikarya</taxon>
        <taxon>Ascomycota</taxon>
        <taxon>Pezizomycotina</taxon>
        <taxon>Sordariomycetes</taxon>
        <taxon>Xylariomycetidae</taxon>
        <taxon>Xylariales</taxon>
        <taxon>Xylariaceae</taxon>
        <taxon>Xylaria</taxon>
    </lineage>
</organism>
<dbReference type="PANTHER" id="PTHR24198">
    <property type="entry name" value="ANKYRIN REPEAT AND PROTEIN KINASE DOMAIN-CONTAINING PROTEIN"/>
    <property type="match status" value="1"/>
</dbReference>
<dbReference type="PROSITE" id="PS50088">
    <property type="entry name" value="ANK_REPEAT"/>
    <property type="match status" value="3"/>
</dbReference>
<comment type="caution">
    <text evidence="5">The sequence shown here is derived from an EMBL/GenBank/DDBJ whole genome shotgun (WGS) entry which is preliminary data.</text>
</comment>
<sequence length="1201" mass="132743">MSPRASLGVHENINLFQINNESSSGVQLLFDFKNTFANLGARLSGPGRATVINQTGLTSMQPSDVASDPLSPEFNLPALWSPLHSNFHETTFVNLWPRILNPGGAALPDQFVAGSSATLGPVDYSLLRGGVPSLNYSHTFDASVQLALVSPQETVPNDQNRFSLNFRPQGDDSELQAGLPTPSGIKIPICSTISFSSHFTGFEEFLYVKDVSFTRPSLTRLRSWPPIYGGLTSRFIAEVVLSKQQYLTRRASGLEETFDRLETLIPRESTTLTTKDQALEMKFTRILLFSMLNGFAGLNDIPVDNMLKFLGRLSIFNRSFLTALKECSTPAAKTFRDTMFRASIEAKDEHALKLLLEHSSVDVNATVCYSRSNTFTPIERAASLQAYGLVAILLQYGADVNKTWVKKCRGGALTQLMQGLSTDMDRAHKTKVSSTSITVTSDMIETVELLVRAGTRVTMQHLLEAGQLFNTYDVACCLSLAILPSDHQAFFAGNRHSHILDTARYSDDTLVSQIIRNMIDLCEKACCGRCLATFAENVEYAAIEAAKQGHLKVVQLLIQYVSSPTRIFCAAIRSRRKDLIHFVLSFSPDLNPSAQYLDYHENYRRTTPLAEAVKVGNRELIKYLTWKHSTGAFSHLNKGNRLRPLIFAAARWGNISFMQKLLSHSNSSSNPYRAPSLVIDIALRNGHEEMAWLLLGNGAQVQDDMLANSGGSPLSIALKSRNKPLVQAILNAEIRGIRAEDFDKALKWDDMSIVMDLMSACPGGFMTSRTLGNICQRCMQDDNMDFFRNFVESISLSQWSISAQDECLEHAVRIGHSKMVCYLLDIGANPFTNEVLEAALPASKGMLQLLFDKSRPRREIPKCIGTRLLSSVINESLDKPQALDALLETRAVRLMAVERLGRRADEEGLERGAITPLGLALVSLLKTPDKDPWMVRALLGAGSDSNRVARSFLYGKNYTGLMIALETTRRGIVQLLIDSGADVNLRPHFAVKRTPLQYAAELGHLDMVRMLLEQGAEVNAEPAIWSGGSALQLAAISGNCNIANELLDNGALLDALPSKVEGRWPLEGAAEHGRLDMIQFLWTAAIVKGGSDVVAGFQRRHCLRAMSFARKNGHMGCMDSISYLSDIPVDRLDKDDYGAPWLAYSDLSHSSSANDEDMPFLADSDGWFDHDNDTDETDSDGWHRPDDDTDETDSDSESEYR</sequence>
<keyword evidence="6" id="KW-1185">Reference proteome</keyword>
<feature type="compositionally biased region" description="Acidic residues" evidence="4">
    <location>
        <begin position="1187"/>
        <end position="1201"/>
    </location>
</feature>
<dbReference type="PROSITE" id="PS50297">
    <property type="entry name" value="ANK_REP_REGION"/>
    <property type="match status" value="3"/>
</dbReference>